<dbReference type="PANTHER" id="PTHR33710:SF64">
    <property type="entry name" value="ENDONUCLEASE_EXONUCLEASE_PHOSPHATASE DOMAIN-CONTAINING PROTEIN"/>
    <property type="match status" value="1"/>
</dbReference>
<comment type="caution">
    <text evidence="3">The sequence shown here is derived from an EMBL/GenBank/DDBJ whole genome shotgun (WGS) entry which is preliminary data.</text>
</comment>
<feature type="region of interest" description="Disordered" evidence="1">
    <location>
        <begin position="1"/>
        <end position="65"/>
    </location>
</feature>
<proteinExistence type="predicted"/>
<feature type="compositionally biased region" description="Basic and acidic residues" evidence="1">
    <location>
        <begin position="16"/>
        <end position="35"/>
    </location>
</feature>
<dbReference type="EMBL" id="JAUIZM010000006">
    <property type="protein sequence ID" value="KAK1379780.1"/>
    <property type="molecule type" value="Genomic_DNA"/>
</dbReference>
<reference evidence="3" key="2">
    <citation type="submission" date="2023-05" db="EMBL/GenBank/DDBJ databases">
        <authorList>
            <person name="Schelkunov M.I."/>
        </authorList>
    </citation>
    <scope>NUCLEOTIDE SEQUENCE</scope>
    <source>
        <strain evidence="3">Hsosn_3</strain>
        <tissue evidence="3">Leaf</tissue>
    </source>
</reference>
<accession>A0AAD8I9C1</accession>
<organism evidence="3 4">
    <name type="scientific">Heracleum sosnowskyi</name>
    <dbReference type="NCBI Taxonomy" id="360622"/>
    <lineage>
        <taxon>Eukaryota</taxon>
        <taxon>Viridiplantae</taxon>
        <taxon>Streptophyta</taxon>
        <taxon>Embryophyta</taxon>
        <taxon>Tracheophyta</taxon>
        <taxon>Spermatophyta</taxon>
        <taxon>Magnoliopsida</taxon>
        <taxon>eudicotyledons</taxon>
        <taxon>Gunneridae</taxon>
        <taxon>Pentapetalae</taxon>
        <taxon>asterids</taxon>
        <taxon>campanulids</taxon>
        <taxon>Apiales</taxon>
        <taxon>Apiaceae</taxon>
        <taxon>Apioideae</taxon>
        <taxon>apioid superclade</taxon>
        <taxon>Tordylieae</taxon>
        <taxon>Tordyliinae</taxon>
        <taxon>Heracleum</taxon>
    </lineage>
</organism>
<feature type="domain" description="Endonuclease/exonuclease/phosphatase" evidence="2">
    <location>
        <begin position="62"/>
        <end position="207"/>
    </location>
</feature>
<dbReference type="Gene3D" id="3.60.10.10">
    <property type="entry name" value="Endonuclease/exonuclease/phosphatase"/>
    <property type="match status" value="1"/>
</dbReference>
<dbReference type="SUPFAM" id="SSF56219">
    <property type="entry name" value="DNase I-like"/>
    <property type="match status" value="1"/>
</dbReference>
<evidence type="ECO:0000313" key="3">
    <source>
        <dbReference type="EMBL" id="KAK1379780.1"/>
    </source>
</evidence>
<name>A0AAD8I9C1_9APIA</name>
<evidence type="ECO:0000256" key="1">
    <source>
        <dbReference type="SAM" id="MobiDB-lite"/>
    </source>
</evidence>
<dbReference type="PANTHER" id="PTHR33710">
    <property type="entry name" value="BNAC02G09200D PROTEIN"/>
    <property type="match status" value="1"/>
</dbReference>
<gene>
    <name evidence="3" type="ORF">POM88_026524</name>
</gene>
<keyword evidence="4" id="KW-1185">Reference proteome</keyword>
<dbReference type="Pfam" id="PF03372">
    <property type="entry name" value="Exo_endo_phos"/>
    <property type="match status" value="1"/>
</dbReference>
<dbReference type="InterPro" id="IPR036691">
    <property type="entry name" value="Endo/exonu/phosph_ase_sf"/>
</dbReference>
<dbReference type="AlphaFoldDB" id="A0AAD8I9C1"/>
<reference evidence="3" key="1">
    <citation type="submission" date="2023-02" db="EMBL/GenBank/DDBJ databases">
        <title>Genome of toxic invasive species Heracleum sosnowskyi carries increased number of genes despite the absence of recent whole-genome duplications.</title>
        <authorList>
            <person name="Schelkunov M."/>
            <person name="Shtratnikova V."/>
            <person name="Makarenko M."/>
            <person name="Klepikova A."/>
            <person name="Omelchenko D."/>
            <person name="Novikova G."/>
            <person name="Obukhova E."/>
            <person name="Bogdanov V."/>
            <person name="Penin A."/>
            <person name="Logacheva M."/>
        </authorList>
    </citation>
    <scope>NUCLEOTIDE SEQUENCE</scope>
    <source>
        <strain evidence="3">Hsosn_3</strain>
        <tissue evidence="3">Leaf</tissue>
    </source>
</reference>
<dbReference type="Proteomes" id="UP001237642">
    <property type="component" value="Unassembled WGS sequence"/>
</dbReference>
<sequence length="213" mass="24561">MDQQKSKSSPINEGVKIIENKKRRTDNGPDQHIELGNEIEDQSSPTEEVDEDSNGPNMQVDPKNGHSGGVAFLWKNKEEVQLMSYSKNHVDVLVDIRGWHKFRLTGIYGEPNRARREETWDLLRSLNTMEDIHWVLIGDMNNVLKQADKRGGNPYPQRLLDGFQSVLDDCDLHDVNLEGYQFTWERGHGTSNWIEVRLDRALVSGNFIQQFMK</sequence>
<dbReference type="InterPro" id="IPR005135">
    <property type="entry name" value="Endo/exonuclease/phosphatase"/>
</dbReference>
<dbReference type="GO" id="GO:0003824">
    <property type="term" value="F:catalytic activity"/>
    <property type="evidence" value="ECO:0007669"/>
    <property type="project" value="InterPro"/>
</dbReference>
<feature type="compositionally biased region" description="Acidic residues" evidence="1">
    <location>
        <begin position="37"/>
        <end position="53"/>
    </location>
</feature>
<feature type="compositionally biased region" description="Polar residues" evidence="1">
    <location>
        <begin position="1"/>
        <end position="11"/>
    </location>
</feature>
<evidence type="ECO:0000259" key="2">
    <source>
        <dbReference type="Pfam" id="PF03372"/>
    </source>
</evidence>
<evidence type="ECO:0000313" key="4">
    <source>
        <dbReference type="Proteomes" id="UP001237642"/>
    </source>
</evidence>
<protein>
    <recommendedName>
        <fullName evidence="2">Endonuclease/exonuclease/phosphatase domain-containing protein</fullName>
    </recommendedName>
</protein>